<dbReference type="EMBL" id="CAJPIN010020672">
    <property type="protein sequence ID" value="CAG2062502.1"/>
    <property type="molecule type" value="Genomic_DNA"/>
</dbReference>
<proteinExistence type="predicted"/>
<gene>
    <name evidence="1" type="ORF">TPAB3V08_LOCUS9453</name>
</gene>
<feature type="non-terminal residue" evidence="1">
    <location>
        <position position="1"/>
    </location>
</feature>
<evidence type="ECO:0000313" key="1">
    <source>
        <dbReference type="EMBL" id="CAG2062502.1"/>
    </source>
</evidence>
<name>A0ABN7P442_TIMPD</name>
<accession>A0ABN7P442</accession>
<keyword evidence="2" id="KW-1185">Reference proteome</keyword>
<protein>
    <submittedName>
        <fullName evidence="1">Uncharacterized protein</fullName>
    </submittedName>
</protein>
<organism evidence="1 2">
    <name type="scientific">Timema podura</name>
    <name type="common">Walking stick</name>
    <dbReference type="NCBI Taxonomy" id="61482"/>
    <lineage>
        <taxon>Eukaryota</taxon>
        <taxon>Metazoa</taxon>
        <taxon>Ecdysozoa</taxon>
        <taxon>Arthropoda</taxon>
        <taxon>Hexapoda</taxon>
        <taxon>Insecta</taxon>
        <taxon>Pterygota</taxon>
        <taxon>Neoptera</taxon>
        <taxon>Polyneoptera</taxon>
        <taxon>Phasmatodea</taxon>
        <taxon>Timematodea</taxon>
        <taxon>Timematoidea</taxon>
        <taxon>Timematidae</taxon>
        <taxon>Timema</taxon>
    </lineage>
</organism>
<feature type="non-terminal residue" evidence="1">
    <location>
        <position position="115"/>
    </location>
</feature>
<evidence type="ECO:0000313" key="2">
    <source>
        <dbReference type="Proteomes" id="UP001153148"/>
    </source>
</evidence>
<sequence>VLCIYCIEQPARGRHRAEDWVKARWTPQTGDMFEPVSAGTRLNQPRGTGVEGSWSNIAICFPGPWVKLSGGTMFKSYTLLLQKGSGDMKIGAIQYLTLLLVLSCGHGSKKTPKSL</sequence>
<reference evidence="1" key="1">
    <citation type="submission" date="2021-03" db="EMBL/GenBank/DDBJ databases">
        <authorList>
            <person name="Tran Van P."/>
        </authorList>
    </citation>
    <scope>NUCLEOTIDE SEQUENCE</scope>
</reference>
<comment type="caution">
    <text evidence="1">The sequence shown here is derived from an EMBL/GenBank/DDBJ whole genome shotgun (WGS) entry which is preliminary data.</text>
</comment>
<dbReference type="Proteomes" id="UP001153148">
    <property type="component" value="Unassembled WGS sequence"/>
</dbReference>